<dbReference type="GO" id="GO:0051028">
    <property type="term" value="P:mRNA transport"/>
    <property type="evidence" value="ECO:0007669"/>
    <property type="project" value="UniProtKB-KW"/>
</dbReference>
<keyword evidence="6" id="KW-0906">Nuclear pore complex</keyword>
<feature type="non-terminal residue" evidence="9">
    <location>
        <position position="1270"/>
    </location>
</feature>
<name>A0A7D9IBM6_PARCT</name>
<dbReference type="AlphaFoldDB" id="A0A7D9IBM6"/>
<keyword evidence="10" id="KW-1185">Reference proteome</keyword>
<keyword evidence="2" id="KW-0813">Transport</keyword>
<evidence type="ECO:0000256" key="3">
    <source>
        <dbReference type="ARBA" id="ARBA00022816"/>
    </source>
</evidence>
<comment type="caution">
    <text evidence="9">The sequence shown here is derived from an EMBL/GenBank/DDBJ whole genome shotgun (WGS) entry which is preliminary data.</text>
</comment>
<comment type="subcellular location">
    <subcellularLocation>
        <location evidence="1">Nucleus</location>
        <location evidence="1">Nuclear pore complex</location>
    </subcellularLocation>
</comment>
<dbReference type="PANTHER" id="PTHR31431">
    <property type="entry name" value="NUCLEOPORIN NUP188 HOMOLOG"/>
    <property type="match status" value="1"/>
</dbReference>
<keyword evidence="5" id="KW-0811">Translocation</keyword>
<accession>A0A7D9IBM6</accession>
<dbReference type="GO" id="GO:0006405">
    <property type="term" value="P:RNA export from nucleus"/>
    <property type="evidence" value="ECO:0007669"/>
    <property type="project" value="TreeGrafter"/>
</dbReference>
<evidence type="ECO:0000256" key="2">
    <source>
        <dbReference type="ARBA" id="ARBA00022448"/>
    </source>
</evidence>
<dbReference type="OrthoDB" id="102511at2759"/>
<organism evidence="9 10">
    <name type="scientific">Paramuricea clavata</name>
    <name type="common">Red gorgonian</name>
    <name type="synonym">Violescent sea-whip</name>
    <dbReference type="NCBI Taxonomy" id="317549"/>
    <lineage>
        <taxon>Eukaryota</taxon>
        <taxon>Metazoa</taxon>
        <taxon>Cnidaria</taxon>
        <taxon>Anthozoa</taxon>
        <taxon>Octocorallia</taxon>
        <taxon>Malacalcyonacea</taxon>
        <taxon>Plexauridae</taxon>
        <taxon>Paramuricea</taxon>
    </lineage>
</organism>
<keyword evidence="4" id="KW-0653">Protein transport</keyword>
<keyword evidence="7" id="KW-0539">Nucleus</keyword>
<reference evidence="9" key="1">
    <citation type="submission" date="2020-04" db="EMBL/GenBank/DDBJ databases">
        <authorList>
            <person name="Alioto T."/>
            <person name="Alioto T."/>
            <person name="Gomez Garrido J."/>
        </authorList>
    </citation>
    <scope>NUCLEOTIDE SEQUENCE</scope>
    <source>
        <strain evidence="9">A484AB</strain>
    </source>
</reference>
<evidence type="ECO:0000259" key="8">
    <source>
        <dbReference type="Pfam" id="PF21093"/>
    </source>
</evidence>
<dbReference type="GO" id="GO:0044611">
    <property type="term" value="C:nuclear pore inner ring"/>
    <property type="evidence" value="ECO:0007669"/>
    <property type="project" value="TreeGrafter"/>
</dbReference>
<sequence length="1270" mass="144899">MLRTSSGNKRNVADVSDAMEDDLTSSYELWEMLEGECDIRDMEYVQQELERNKTRLLKGLAYYAKPSMASKEKFEKETKVKPLRRDFALKLSKFLNVDVLQSLKLFHSYLQNSYRESKEQLQDVLKNEMNTETLLIKVMEFYFEERISILKCLETILSVSQRQTHPYKDTFTDFVNDMMNDGELLREVWEQYKVCCKTAIHLPNGDELDMVKRHSHRFAHQLLKEQIGVLRLLFLLYKSFEEPTETFSEAVKLFQSQGFGTQQLNRHSFDGYTKLVVTQIGFLQVMILVEGMKLDTLVRCVEEERLEDHAIVKQRAMIKEVEDIFMKWGELVHHGPVLLAWAAVRFIVMESDVATTQIVQKLGSKALQCSVFPYLLNLMKSAPFAGDTILSNSAKHTIYNLLSVVLTLFHESTLGDPLMLIAVLKETLQSSELCEKFWKSELESGMAMLLKSAKNKFPYRFTPFLQIMTSLAKDKTSSENVFNYLHNMKTFTELSNVNSLEDVDCIDSDETSWKLLNAKILYKSVVSTADKIVIPTGTRGKVYMSNEGAHLLRWSFSYSCWQLFLLELDTFLQYMPHNSDRERQHMVNKVLDIIEILNNVLLHSWRKITSLVNLVDRVYYIVQKYSASPNCPPELIASCVKCLITVTSYEPVQSWLSLQQTGFLPFCVSSIQPSDKKIVMSSVTIESGHFGMLMARERSHGFYPVTIATLDLIKELVAIVLPTETNGGSRINDFIACVVFVCRDVFTGYQKWYYGDLREKQEIGLKCLEIFHGILSLKESQATLKSMDETFEVSFHNEGQEISYVSRVMEMLVDGLLWSDVGQSLLKVVDIGIDMVDKLFAVHGSCSDSPAVLVVELIKSSLTVLNEVLDRRPQYSEEHDISPLEQTLITQVTRKMNSETAEGTHLIETVSSYLHVKQDNEIPVLAIELLHKISILSPMSMYGSLGSKARSLRDAFVGRLASFTEDTVLKVAILDFLSATVETQPGLVEVFFDFNATSAAEIKELKLGSNSCLKPILANLTSKNPVIPVPVIAASFKCLHALWRNRRDMAMTTVKKTEKFWTLISRFLMDDLADDSDETFICHIQIRSFVFQIIAHELYYIKSGQTDAELKSVLETFETKGRYDYWAEQVSNVTLASCTSSNCVELTETALNFLRSWRTFLMVLTEVSTISLNDDNVKMMVLAETARSIQLQFDDEINDTRMVVEKSSLFLMLLRKWINAVQSPLPLIKSVAAILLAAHNTDPKLLAHLRIPLFSSLSLLLQHMRAERIV</sequence>
<evidence type="ECO:0000256" key="7">
    <source>
        <dbReference type="ARBA" id="ARBA00023242"/>
    </source>
</evidence>
<dbReference type="Proteomes" id="UP001152795">
    <property type="component" value="Unassembled WGS sequence"/>
</dbReference>
<feature type="domain" description="Nucleoporin Nup188 N-terminal subdomain III" evidence="8">
    <location>
        <begin position="552"/>
        <end position="993"/>
    </location>
</feature>
<dbReference type="GO" id="GO:0017056">
    <property type="term" value="F:structural constituent of nuclear pore"/>
    <property type="evidence" value="ECO:0007669"/>
    <property type="project" value="InterPro"/>
</dbReference>
<evidence type="ECO:0000313" key="9">
    <source>
        <dbReference type="EMBL" id="CAB4003097.1"/>
    </source>
</evidence>
<keyword evidence="3" id="KW-0509">mRNA transport</keyword>
<dbReference type="PANTHER" id="PTHR31431:SF1">
    <property type="entry name" value="NUCLEOPORIN NUP188"/>
    <property type="match status" value="1"/>
</dbReference>
<dbReference type="Pfam" id="PF21093">
    <property type="entry name" value="Nup188_N-subdom_III"/>
    <property type="match status" value="1"/>
</dbReference>
<evidence type="ECO:0000256" key="4">
    <source>
        <dbReference type="ARBA" id="ARBA00022927"/>
    </source>
</evidence>
<gene>
    <name evidence="9" type="ORF">PACLA_8A034143</name>
</gene>
<dbReference type="InterPro" id="IPR044840">
    <property type="entry name" value="Nup188"/>
</dbReference>
<protein>
    <recommendedName>
        <fullName evidence="8">Nucleoporin Nup188 N-terminal subdomain III domain-containing protein</fullName>
    </recommendedName>
</protein>
<proteinExistence type="predicted"/>
<evidence type="ECO:0000256" key="5">
    <source>
        <dbReference type="ARBA" id="ARBA00023010"/>
    </source>
</evidence>
<dbReference type="GO" id="GO:0006606">
    <property type="term" value="P:protein import into nucleus"/>
    <property type="evidence" value="ECO:0007669"/>
    <property type="project" value="TreeGrafter"/>
</dbReference>
<evidence type="ECO:0000256" key="1">
    <source>
        <dbReference type="ARBA" id="ARBA00004567"/>
    </source>
</evidence>
<evidence type="ECO:0000313" key="10">
    <source>
        <dbReference type="Proteomes" id="UP001152795"/>
    </source>
</evidence>
<dbReference type="InterPro" id="IPR048883">
    <property type="entry name" value="Nup188_N-subdom_III"/>
</dbReference>
<evidence type="ECO:0000256" key="6">
    <source>
        <dbReference type="ARBA" id="ARBA00023132"/>
    </source>
</evidence>
<dbReference type="EMBL" id="CACRXK020004538">
    <property type="protein sequence ID" value="CAB4003097.1"/>
    <property type="molecule type" value="Genomic_DNA"/>
</dbReference>